<dbReference type="SUPFAM" id="SSF56672">
    <property type="entry name" value="DNA/RNA polymerases"/>
    <property type="match status" value="1"/>
</dbReference>
<dbReference type="Pfam" id="PF17919">
    <property type="entry name" value="RT_RNaseH_2"/>
    <property type="match status" value="1"/>
</dbReference>
<dbReference type="InterPro" id="IPR041577">
    <property type="entry name" value="RT_RNaseH_2"/>
</dbReference>
<protein>
    <submittedName>
        <fullName evidence="4">Retrotransposon protein, putative, Ty3-gypsy subclass</fullName>
    </submittedName>
</protein>
<evidence type="ECO:0000313" key="4">
    <source>
        <dbReference type="EMBL" id="GFA22708.1"/>
    </source>
</evidence>
<proteinExistence type="predicted"/>
<gene>
    <name evidence="4" type="ORF">Tci_594680</name>
</gene>
<dbReference type="InterPro" id="IPR043502">
    <property type="entry name" value="DNA/RNA_pol_sf"/>
</dbReference>
<dbReference type="Pfam" id="PF17921">
    <property type="entry name" value="Integrase_H2C2"/>
    <property type="match status" value="1"/>
</dbReference>
<dbReference type="InterPro" id="IPR036397">
    <property type="entry name" value="RNaseH_sf"/>
</dbReference>
<feature type="domain" description="Tf2-1-like SH3-like" evidence="3">
    <location>
        <begin position="697"/>
        <end position="761"/>
    </location>
</feature>
<evidence type="ECO:0000259" key="2">
    <source>
        <dbReference type="Pfam" id="PF17921"/>
    </source>
</evidence>
<name>A0A699JA34_TANCI</name>
<feature type="domain" description="Reverse transcriptase/retrotransposon-derived protein RNase H-like" evidence="1">
    <location>
        <begin position="8"/>
        <end position="76"/>
    </location>
</feature>
<accession>A0A699JA34</accession>
<feature type="domain" description="Integrase zinc-binding" evidence="2">
    <location>
        <begin position="488"/>
        <end position="542"/>
    </location>
</feature>
<dbReference type="PANTHER" id="PTHR46148">
    <property type="entry name" value="CHROMO DOMAIN-CONTAINING PROTEIN"/>
    <property type="match status" value="1"/>
</dbReference>
<dbReference type="Gene3D" id="3.30.420.10">
    <property type="entry name" value="Ribonuclease H-like superfamily/Ribonuclease H"/>
    <property type="match status" value="1"/>
</dbReference>
<reference evidence="4" key="1">
    <citation type="journal article" date="2019" name="Sci. Rep.">
        <title>Draft genome of Tanacetum cinerariifolium, the natural source of mosquito coil.</title>
        <authorList>
            <person name="Yamashiro T."/>
            <person name="Shiraishi A."/>
            <person name="Satake H."/>
            <person name="Nakayama K."/>
        </authorList>
    </citation>
    <scope>NUCLEOTIDE SEQUENCE</scope>
</reference>
<dbReference type="GO" id="GO:0003676">
    <property type="term" value="F:nucleic acid binding"/>
    <property type="evidence" value="ECO:0007669"/>
    <property type="project" value="InterPro"/>
</dbReference>
<comment type="caution">
    <text evidence="4">The sequence shown here is derived from an EMBL/GenBank/DDBJ whole genome shotgun (WGS) entry which is preliminary data.</text>
</comment>
<dbReference type="AlphaFoldDB" id="A0A699JA34"/>
<organism evidence="4">
    <name type="scientific">Tanacetum cinerariifolium</name>
    <name type="common">Dalmatian daisy</name>
    <name type="synonym">Chrysanthemum cinerariifolium</name>
    <dbReference type="NCBI Taxonomy" id="118510"/>
    <lineage>
        <taxon>Eukaryota</taxon>
        <taxon>Viridiplantae</taxon>
        <taxon>Streptophyta</taxon>
        <taxon>Embryophyta</taxon>
        <taxon>Tracheophyta</taxon>
        <taxon>Spermatophyta</taxon>
        <taxon>Magnoliopsida</taxon>
        <taxon>eudicotyledons</taxon>
        <taxon>Gunneridae</taxon>
        <taxon>Pentapetalae</taxon>
        <taxon>asterids</taxon>
        <taxon>campanulids</taxon>
        <taxon>Asterales</taxon>
        <taxon>Asteraceae</taxon>
        <taxon>Asteroideae</taxon>
        <taxon>Anthemideae</taxon>
        <taxon>Anthemidinae</taxon>
        <taxon>Tanacetum</taxon>
    </lineage>
</organism>
<dbReference type="InterPro" id="IPR056924">
    <property type="entry name" value="SH3_Tf2-1"/>
</dbReference>
<dbReference type="InterPro" id="IPR041588">
    <property type="entry name" value="Integrase_H2C2"/>
</dbReference>
<dbReference type="Pfam" id="PF24626">
    <property type="entry name" value="SH3_Tf2-1"/>
    <property type="match status" value="2"/>
</dbReference>
<dbReference type="EMBL" id="BKCJ010388812">
    <property type="protein sequence ID" value="GFA22708.1"/>
    <property type="molecule type" value="Genomic_DNA"/>
</dbReference>
<evidence type="ECO:0000259" key="3">
    <source>
        <dbReference type="Pfam" id="PF24626"/>
    </source>
</evidence>
<feature type="domain" description="Tf2-1-like SH3-like" evidence="3">
    <location>
        <begin position="285"/>
        <end position="349"/>
    </location>
</feature>
<evidence type="ECO:0000259" key="1">
    <source>
        <dbReference type="Pfam" id="PF17919"/>
    </source>
</evidence>
<dbReference type="Gene3D" id="1.10.340.70">
    <property type="match status" value="1"/>
</dbReference>
<sequence length="835" mass="97442">MGQRRRGSLSPLKNKKCSAPILALLEGFEDFVGYCDALLKGYRVMLMQRGKVIAYASQKLRTHEENYMTHDLELGADCEIRYHLGKANVVADALSRKEREKPLRVRSLVLTDHKDLMQQILEAKVESLKEGNVQKEDLGRMEKQIFEIHTNGIIYHDKRIWMPLYGGLRDLIIHELHKSKYSIHLGLAAATRNSQIEMGKCDYGLRDWTSKDPKHGVPMSVISDKDSLFTSSWDKHLSLVEFSYNNSYHASIKTAPFEALYGRKCRSRQKSYTDLKRRLIKFKVGDKVILKVSPWRGVIRFGKCKKLSPRFIGPFTVIERIGPVAYKLELPEKLRGIHDTFHVSNLKRCFMNNDVVIPLDEFQLVDKLHFVEKPMEIMDREVKRLKQSRILIVKVCWNSRQGLEFTWECKDFFRSKYPHLFARRRVTRQGKRQDDLMQQILEAQVESLKEGNVQKEDLGRMQKQIFKIRSNGIRYHDKRIWLPLHGGLRDLIMHESHKSKYSIHPGSTKMYQDLRKLYWWPNMKADIATYVSHCLTCAKVKAGHLKPSGLLQQSEIPEWKWENVTMDFVTELPRTLSGYDSIWVIVLGLSPKGPGNSIGLKYRLPPRNGWAKRKNYPNVRRHASGIIKAAPFEALYERKCRSPICWNEVGESQLTGLELVRETTEKIVQIKNRLLTARSRQKSYADLKRRLTEFEVGDKVMLKVSPWRGVIRFGKRGKLSPRFIGPFKVIERIGPEAYKLELLDKLCGIHDTFHVSNLKRCFVNDDVVIPLDEVQLDDKLHFVKEPVEIMDIEVKWLKQSRIPIVKVRWNSRRGREFTWECEDFFRSDRALSTPF</sequence>
<dbReference type="PANTHER" id="PTHR46148:SF59">
    <property type="entry name" value="NUCLEOTIDYLTRANSFERASE, RIBONUCLEASE H"/>
    <property type="match status" value="1"/>
</dbReference>